<accession>A0ABW2CJ00</accession>
<dbReference type="Proteomes" id="UP001596380">
    <property type="component" value="Unassembled WGS sequence"/>
</dbReference>
<dbReference type="InterPro" id="IPR052909">
    <property type="entry name" value="Transposase_6_like"/>
</dbReference>
<dbReference type="PANTHER" id="PTHR46637:SF1">
    <property type="entry name" value="BLL5188 PROTEIN"/>
    <property type="match status" value="1"/>
</dbReference>
<dbReference type="RefSeq" id="WP_375539105.1">
    <property type="nucleotide sequence ID" value="NZ_JBHSXS010000008.1"/>
</dbReference>
<dbReference type="InterPro" id="IPR025161">
    <property type="entry name" value="IS402-like_dom"/>
</dbReference>
<keyword evidence="3" id="KW-1185">Reference proteome</keyword>
<reference evidence="3" key="1">
    <citation type="journal article" date="2019" name="Int. J. Syst. Evol. Microbiol.">
        <title>The Global Catalogue of Microorganisms (GCM) 10K type strain sequencing project: providing services to taxonomists for standard genome sequencing and annotation.</title>
        <authorList>
            <consortium name="The Broad Institute Genomics Platform"/>
            <consortium name="The Broad Institute Genome Sequencing Center for Infectious Disease"/>
            <person name="Wu L."/>
            <person name="Ma J."/>
        </authorList>
    </citation>
    <scope>NUCLEOTIDE SEQUENCE [LARGE SCALE GENOMIC DNA]</scope>
    <source>
        <strain evidence="3">JCM 3369</strain>
    </source>
</reference>
<dbReference type="Pfam" id="PF13340">
    <property type="entry name" value="DUF4096"/>
    <property type="match status" value="1"/>
</dbReference>
<protein>
    <submittedName>
        <fullName evidence="2">Transposase</fullName>
    </submittedName>
</protein>
<evidence type="ECO:0000313" key="2">
    <source>
        <dbReference type="EMBL" id="MFC6881472.1"/>
    </source>
</evidence>
<name>A0ABW2CJ00_9ACTN</name>
<feature type="domain" description="Insertion element IS402-like" evidence="1">
    <location>
        <begin position="40"/>
        <end position="104"/>
    </location>
</feature>
<organism evidence="2 3">
    <name type="scientific">Actinomadura yumaensis</name>
    <dbReference type="NCBI Taxonomy" id="111807"/>
    <lineage>
        <taxon>Bacteria</taxon>
        <taxon>Bacillati</taxon>
        <taxon>Actinomycetota</taxon>
        <taxon>Actinomycetes</taxon>
        <taxon>Streptosporangiales</taxon>
        <taxon>Thermomonosporaceae</taxon>
        <taxon>Actinomadura</taxon>
    </lineage>
</organism>
<evidence type="ECO:0000259" key="1">
    <source>
        <dbReference type="Pfam" id="PF13340"/>
    </source>
</evidence>
<sequence length="108" mass="12846">MSGATAHQYTARGSPFWQLTKTICTETSMARVAMGARKDLTDRQWRVLAPLLPRSKRLSRPRKWTRRQLVDGVRWRERAGTPWRDVPERYGHWQSVYALFRCWHCVEM</sequence>
<proteinExistence type="predicted"/>
<dbReference type="EMBL" id="JBHSXS010000008">
    <property type="protein sequence ID" value="MFC6881472.1"/>
    <property type="molecule type" value="Genomic_DNA"/>
</dbReference>
<gene>
    <name evidence="2" type="ORF">ACFQKB_17025</name>
</gene>
<dbReference type="PANTHER" id="PTHR46637">
    <property type="entry name" value="TIS1421-TRANSPOSASE PROTEIN A"/>
    <property type="match status" value="1"/>
</dbReference>
<evidence type="ECO:0000313" key="3">
    <source>
        <dbReference type="Proteomes" id="UP001596380"/>
    </source>
</evidence>
<comment type="caution">
    <text evidence="2">The sequence shown here is derived from an EMBL/GenBank/DDBJ whole genome shotgun (WGS) entry which is preliminary data.</text>
</comment>